<evidence type="ECO:0000256" key="1">
    <source>
        <dbReference type="SAM" id="MobiDB-lite"/>
    </source>
</evidence>
<feature type="region of interest" description="Disordered" evidence="1">
    <location>
        <begin position="289"/>
        <end position="341"/>
    </location>
</feature>
<comment type="caution">
    <text evidence="2">The sequence shown here is derived from an EMBL/GenBank/DDBJ whole genome shotgun (WGS) entry which is preliminary data.</text>
</comment>
<feature type="compositionally biased region" description="Polar residues" evidence="1">
    <location>
        <begin position="299"/>
        <end position="310"/>
    </location>
</feature>
<evidence type="ECO:0000313" key="2">
    <source>
        <dbReference type="EMBL" id="OZI23324.1"/>
    </source>
</evidence>
<protein>
    <submittedName>
        <fullName evidence="2">Uncharacterized protein</fullName>
    </submittedName>
</protein>
<dbReference type="AlphaFoldDB" id="A0A261RE75"/>
<name>A0A261RE75_9BORD</name>
<dbReference type="EMBL" id="NEVJ01000002">
    <property type="protein sequence ID" value="OZI23324.1"/>
    <property type="molecule type" value="Genomic_DNA"/>
</dbReference>
<sequence>MYPVNVGYQPQLQSQFQAASAPFRAGVDAASQPRARARHAAASGWDRLPPVWSSTPATIRRCDAAPAKRAVPPRPPSAPCASAPGSPLTLPFDGIDDLFGALSPSMLKIADDVARQGDPWALPPCDLPLATPAPGPQRARHQPVSTPQPAGKAKVPSRTRRSDITREIVLDISERLQAGGCSINGCAERHGVALRVVRALVQPGGRLTPVGRALVAGNIMTPLDRANAGLPPVDRQTGLNVEDHALAGKLIGVTRGKMSRAMFCDLFGYDYDLIYAAYNQNGSITGWGRRSRDAAPGSQAPQAPKWSTSGKVPGTGEQRRSMGAGNLAPRGAAGPVPTPRG</sequence>
<accession>A0A261RE75</accession>
<dbReference type="Proteomes" id="UP000216857">
    <property type="component" value="Unassembled WGS sequence"/>
</dbReference>
<reference evidence="2" key="1">
    <citation type="submission" date="2017-05" db="EMBL/GenBank/DDBJ databases">
        <title>Complete and WGS of Bordetella genogroups.</title>
        <authorList>
            <person name="Spilker T."/>
            <person name="Lipuma J."/>
        </authorList>
    </citation>
    <scope>NUCLEOTIDE SEQUENCE</scope>
    <source>
        <strain evidence="2">AU21707</strain>
    </source>
</reference>
<gene>
    <name evidence="2" type="ORF">CAL26_07630</name>
</gene>
<organism evidence="2 3">
    <name type="scientific">Bordetella genomosp. 9</name>
    <dbReference type="NCBI Taxonomy" id="1416803"/>
    <lineage>
        <taxon>Bacteria</taxon>
        <taxon>Pseudomonadati</taxon>
        <taxon>Pseudomonadota</taxon>
        <taxon>Betaproteobacteria</taxon>
        <taxon>Burkholderiales</taxon>
        <taxon>Alcaligenaceae</taxon>
        <taxon>Bordetella</taxon>
    </lineage>
</organism>
<keyword evidence="3" id="KW-1185">Reference proteome</keyword>
<feature type="region of interest" description="Disordered" evidence="1">
    <location>
        <begin position="129"/>
        <end position="160"/>
    </location>
</feature>
<evidence type="ECO:0000313" key="3">
    <source>
        <dbReference type="Proteomes" id="UP000216857"/>
    </source>
</evidence>
<proteinExistence type="predicted"/>